<sequence>MPSDLGCSDRDAMNDGAGMSPGADTTLDPVARKTAPRPFPAAFDPGAASLWLAGWLIPLA</sequence>
<feature type="region of interest" description="Disordered" evidence="1">
    <location>
        <begin position="1"/>
        <end position="33"/>
    </location>
</feature>
<name>A0A5J6MTN0_9PROT</name>
<evidence type="ECO:0000313" key="3">
    <source>
        <dbReference type="Proteomes" id="UP000326202"/>
    </source>
</evidence>
<dbReference type="KEGG" id="htq:FRZ44_46930"/>
<accession>A0A5J6MTN0</accession>
<dbReference type="EMBL" id="CP042906">
    <property type="protein sequence ID" value="QEX19380.1"/>
    <property type="molecule type" value="Genomic_DNA"/>
</dbReference>
<evidence type="ECO:0000256" key="1">
    <source>
        <dbReference type="SAM" id="MobiDB-lite"/>
    </source>
</evidence>
<organism evidence="2 3">
    <name type="scientific">Hypericibacter terrae</name>
    <dbReference type="NCBI Taxonomy" id="2602015"/>
    <lineage>
        <taxon>Bacteria</taxon>
        <taxon>Pseudomonadati</taxon>
        <taxon>Pseudomonadota</taxon>
        <taxon>Alphaproteobacteria</taxon>
        <taxon>Rhodospirillales</taxon>
        <taxon>Dongiaceae</taxon>
        <taxon>Hypericibacter</taxon>
    </lineage>
</organism>
<protein>
    <submittedName>
        <fullName evidence="2">Uncharacterized protein</fullName>
    </submittedName>
</protein>
<evidence type="ECO:0000313" key="2">
    <source>
        <dbReference type="EMBL" id="QEX19380.1"/>
    </source>
</evidence>
<dbReference type="Proteomes" id="UP000326202">
    <property type="component" value="Chromosome"/>
</dbReference>
<keyword evidence="3" id="KW-1185">Reference proteome</keyword>
<dbReference type="AlphaFoldDB" id="A0A5J6MTN0"/>
<reference evidence="2 3" key="1">
    <citation type="submission" date="2019-08" db="EMBL/GenBank/DDBJ databases">
        <title>Hyperibacter terrae gen. nov., sp. nov. and Hyperibacter viscosus sp. nov., two new members in the family Rhodospirillaceae isolated from the rhizosphere of Hypericum perforatum.</title>
        <authorList>
            <person name="Noviana Z."/>
        </authorList>
    </citation>
    <scope>NUCLEOTIDE SEQUENCE [LARGE SCALE GENOMIC DNA]</scope>
    <source>
        <strain evidence="2 3">R5913</strain>
    </source>
</reference>
<gene>
    <name evidence="2" type="ORF">FRZ44_46930</name>
</gene>
<proteinExistence type="predicted"/>